<dbReference type="EMBL" id="ML996702">
    <property type="protein sequence ID" value="KAF2397730.1"/>
    <property type="molecule type" value="Genomic_DNA"/>
</dbReference>
<evidence type="ECO:0000313" key="3">
    <source>
        <dbReference type="Proteomes" id="UP000799640"/>
    </source>
</evidence>
<feature type="domain" description="DSBA-like thioredoxin" evidence="1">
    <location>
        <begin position="7"/>
        <end position="214"/>
    </location>
</feature>
<proteinExistence type="predicted"/>
<dbReference type="Proteomes" id="UP000799640">
    <property type="component" value="Unassembled WGS sequence"/>
</dbReference>
<protein>
    <submittedName>
        <fullName evidence="2">Thioredoxin-like protein</fullName>
    </submittedName>
</protein>
<dbReference type="PANTHER" id="PTHR13887">
    <property type="entry name" value="GLUTATHIONE S-TRANSFERASE KAPPA"/>
    <property type="match status" value="1"/>
</dbReference>
<accession>A0A6G1HNY1</accession>
<keyword evidence="3" id="KW-1185">Reference proteome</keyword>
<name>A0A6G1HNY1_9PEZI</name>
<dbReference type="CDD" id="cd03024">
    <property type="entry name" value="DsbA_FrnE"/>
    <property type="match status" value="1"/>
</dbReference>
<dbReference type="GO" id="GO:0016491">
    <property type="term" value="F:oxidoreductase activity"/>
    <property type="evidence" value="ECO:0007669"/>
    <property type="project" value="InterPro"/>
</dbReference>
<reference evidence="2" key="1">
    <citation type="journal article" date="2020" name="Stud. Mycol.">
        <title>101 Dothideomycetes genomes: a test case for predicting lifestyles and emergence of pathogens.</title>
        <authorList>
            <person name="Haridas S."/>
            <person name="Albert R."/>
            <person name="Binder M."/>
            <person name="Bloem J."/>
            <person name="Labutti K."/>
            <person name="Salamov A."/>
            <person name="Andreopoulos B."/>
            <person name="Baker S."/>
            <person name="Barry K."/>
            <person name="Bills G."/>
            <person name="Bluhm B."/>
            <person name="Cannon C."/>
            <person name="Castanera R."/>
            <person name="Culley D."/>
            <person name="Daum C."/>
            <person name="Ezra D."/>
            <person name="Gonzalez J."/>
            <person name="Henrissat B."/>
            <person name="Kuo A."/>
            <person name="Liang C."/>
            <person name="Lipzen A."/>
            <person name="Lutzoni F."/>
            <person name="Magnuson J."/>
            <person name="Mondo S."/>
            <person name="Nolan M."/>
            <person name="Ohm R."/>
            <person name="Pangilinan J."/>
            <person name="Park H.-J."/>
            <person name="Ramirez L."/>
            <person name="Alfaro M."/>
            <person name="Sun H."/>
            <person name="Tritt A."/>
            <person name="Yoshinaga Y."/>
            <person name="Zwiers L.-H."/>
            <person name="Turgeon B."/>
            <person name="Goodwin S."/>
            <person name="Spatafora J."/>
            <person name="Crous P."/>
            <person name="Grigoriev I."/>
        </authorList>
    </citation>
    <scope>NUCLEOTIDE SEQUENCE</scope>
    <source>
        <strain evidence="2">CBS 262.69</strain>
    </source>
</reference>
<dbReference type="InterPro" id="IPR001853">
    <property type="entry name" value="DSBA-like_thioredoxin_dom"/>
</dbReference>
<dbReference type="AlphaFoldDB" id="A0A6G1HNY1"/>
<dbReference type="SUPFAM" id="SSF52833">
    <property type="entry name" value="Thioredoxin-like"/>
    <property type="match status" value="1"/>
</dbReference>
<dbReference type="Gene3D" id="3.40.30.10">
    <property type="entry name" value="Glutaredoxin"/>
    <property type="match status" value="1"/>
</dbReference>
<evidence type="ECO:0000313" key="2">
    <source>
        <dbReference type="EMBL" id="KAF2397730.1"/>
    </source>
</evidence>
<organism evidence="2 3">
    <name type="scientific">Trichodelitschia bisporula</name>
    <dbReference type="NCBI Taxonomy" id="703511"/>
    <lineage>
        <taxon>Eukaryota</taxon>
        <taxon>Fungi</taxon>
        <taxon>Dikarya</taxon>
        <taxon>Ascomycota</taxon>
        <taxon>Pezizomycotina</taxon>
        <taxon>Dothideomycetes</taxon>
        <taxon>Dothideomycetes incertae sedis</taxon>
        <taxon>Phaeotrichales</taxon>
        <taxon>Phaeotrichaceae</taxon>
        <taxon>Trichodelitschia</taxon>
    </lineage>
</organism>
<dbReference type="OrthoDB" id="1930760at2759"/>
<dbReference type="Pfam" id="PF01323">
    <property type="entry name" value="DSBA"/>
    <property type="match status" value="1"/>
</dbReference>
<gene>
    <name evidence="2" type="ORF">EJ06DRAFT_481176</name>
</gene>
<evidence type="ECO:0000259" key="1">
    <source>
        <dbReference type="Pfam" id="PF01323"/>
    </source>
</evidence>
<dbReference type="InterPro" id="IPR036249">
    <property type="entry name" value="Thioredoxin-like_sf"/>
</dbReference>
<sequence>MAFQSQIAFTLDTVCPWTYLAKRRLEEALRQFYAAHPDAPVQYTIKYFPFQLNPQASQGGEPLDEYFRKKRPDMSPERMKMMRTIMTEYGRDCGINFKFEGQIAANTLNAHRLIQHYQKEKGPEIADKIILSLYTQYFENAQHPSSPATLLKAATDAGIPADEAEAFVADESIGQREVKLLIRQQAGAGIDGVPYIVIEGKKRDFATTGAREVGEYARILEQVLREAE</sequence>
<dbReference type="PANTHER" id="PTHR13887:SF52">
    <property type="entry name" value="DSBA-LIKE THIOREDOXIN DOMAIN-CONTAINING PROTEIN"/>
    <property type="match status" value="1"/>
</dbReference>